<evidence type="ECO:0000259" key="5">
    <source>
        <dbReference type="SMART" id="SM00382"/>
    </source>
</evidence>
<dbReference type="Proteomes" id="UP000243359">
    <property type="component" value="Chromosome I"/>
</dbReference>
<dbReference type="Pfam" id="PF00004">
    <property type="entry name" value="AAA"/>
    <property type="match status" value="1"/>
</dbReference>
<keyword evidence="1" id="KW-0547">Nucleotide-binding</keyword>
<dbReference type="PANTHER" id="PTHR42960">
    <property type="entry name" value="YCF46 PROTEIN"/>
    <property type="match status" value="1"/>
</dbReference>
<dbReference type="AlphaFoldDB" id="A0A1H1X1Q9"/>
<evidence type="ECO:0000256" key="3">
    <source>
        <dbReference type="ARBA" id="ARBA00038088"/>
    </source>
</evidence>
<sequence>MKNDIHDLGLVLDSRVRLIVIESWDEPRVLETLSGLAIKRGLGLYLWSVTEGVQRLGFGGEPQGGDDSREPEVALRLVKADPQANLYVFCDLHPFLADSPRLVRLLKEVAMAQGSQRPTLVLVSHALKLPAELQRLTARFSLALPGEDELLAIVRDEAQRWSERNHGLRVRADNRTLQQLVKNLRGLAHAEARLLARNVICNDGAITQDDLPELNRARFQLLDMDGVLGFEYETARFADVGGLGNLKRWLGERREAFLAAEGADRPRGVLLVGVQGGGKSLAAKAVAGLWGLPLLRLDFACLYNKYFGETERNLREALKMAEQMAPCVLWMDEIEKGLASGDHDGGVSQRVLGTLLTWMAERKAPVFLVATANAIHRLPPELVRKGRFDELFFVDLPDVTVRAEIFRIHLARRELEPAQLDLAQLAAASAGFSGAEIEQAVVSALYAAQARQCAVDQALLLATLQQTAPLSVVMAEELAALRAWAAERTVRAD</sequence>
<evidence type="ECO:0000256" key="1">
    <source>
        <dbReference type="ARBA" id="ARBA00022741"/>
    </source>
</evidence>
<dbReference type="STRING" id="1392877.SAMN05216221_3256"/>
<dbReference type="Gene3D" id="3.40.50.300">
    <property type="entry name" value="P-loop containing nucleotide triphosphate hydrolases"/>
    <property type="match status" value="1"/>
</dbReference>
<dbReference type="InterPro" id="IPR027417">
    <property type="entry name" value="P-loop_NTPase"/>
</dbReference>
<comment type="similarity">
    <text evidence="3">Belongs to the AAA ATPase family. Highly divergent.</text>
</comment>
<evidence type="ECO:0000256" key="4">
    <source>
        <dbReference type="ARBA" id="ARBA00040480"/>
    </source>
</evidence>
<proteinExistence type="inferred from homology"/>
<evidence type="ECO:0000313" key="7">
    <source>
        <dbReference type="Proteomes" id="UP000243359"/>
    </source>
</evidence>
<dbReference type="InterPro" id="IPR003593">
    <property type="entry name" value="AAA+_ATPase"/>
</dbReference>
<dbReference type="PANTHER" id="PTHR42960:SF1">
    <property type="entry name" value="YCF46 PROTEIN"/>
    <property type="match status" value="1"/>
</dbReference>
<dbReference type="InterPro" id="IPR003959">
    <property type="entry name" value="ATPase_AAA_core"/>
</dbReference>
<dbReference type="OrthoDB" id="9809379at2"/>
<feature type="domain" description="AAA+ ATPase" evidence="5">
    <location>
        <begin position="265"/>
        <end position="398"/>
    </location>
</feature>
<dbReference type="RefSeq" id="WP_090350276.1">
    <property type="nucleotide sequence ID" value="NZ_LT629751.1"/>
</dbReference>
<organism evidence="6 7">
    <name type="scientific">Pseudomonas oryzae</name>
    <dbReference type="NCBI Taxonomy" id="1392877"/>
    <lineage>
        <taxon>Bacteria</taxon>
        <taxon>Pseudomonadati</taxon>
        <taxon>Pseudomonadota</taxon>
        <taxon>Gammaproteobacteria</taxon>
        <taxon>Pseudomonadales</taxon>
        <taxon>Pseudomonadaceae</taxon>
        <taxon>Pseudomonas</taxon>
    </lineage>
</organism>
<dbReference type="GO" id="GO:0005524">
    <property type="term" value="F:ATP binding"/>
    <property type="evidence" value="ECO:0007669"/>
    <property type="project" value="UniProtKB-KW"/>
</dbReference>
<dbReference type="SUPFAM" id="SSF52540">
    <property type="entry name" value="P-loop containing nucleoside triphosphate hydrolases"/>
    <property type="match status" value="1"/>
</dbReference>
<name>A0A1H1X1Q9_9PSED</name>
<dbReference type="Gene3D" id="1.10.8.60">
    <property type="match status" value="1"/>
</dbReference>
<dbReference type="GO" id="GO:0016887">
    <property type="term" value="F:ATP hydrolysis activity"/>
    <property type="evidence" value="ECO:0007669"/>
    <property type="project" value="InterPro"/>
</dbReference>
<protein>
    <recommendedName>
        <fullName evidence="4">Uncharacterized AAA domain-containing protein ycf46</fullName>
    </recommendedName>
</protein>
<gene>
    <name evidence="6" type="ORF">SAMN05216221_3256</name>
</gene>
<accession>A0A1H1X1Q9</accession>
<keyword evidence="7" id="KW-1185">Reference proteome</keyword>
<evidence type="ECO:0000256" key="2">
    <source>
        <dbReference type="ARBA" id="ARBA00022840"/>
    </source>
</evidence>
<keyword evidence="2" id="KW-0067">ATP-binding</keyword>
<reference evidence="7" key="1">
    <citation type="submission" date="2016-10" db="EMBL/GenBank/DDBJ databases">
        <authorList>
            <person name="Varghese N."/>
            <person name="Submissions S."/>
        </authorList>
    </citation>
    <scope>NUCLEOTIDE SEQUENCE [LARGE SCALE GENOMIC DNA]</scope>
    <source>
        <strain evidence="7">KCTC 32247</strain>
    </source>
</reference>
<dbReference type="EMBL" id="LT629751">
    <property type="protein sequence ID" value="SDT02479.1"/>
    <property type="molecule type" value="Genomic_DNA"/>
</dbReference>
<evidence type="ECO:0000313" key="6">
    <source>
        <dbReference type="EMBL" id="SDT02479.1"/>
    </source>
</evidence>
<dbReference type="SMART" id="SM00382">
    <property type="entry name" value="AAA"/>
    <property type="match status" value="1"/>
</dbReference>
<dbReference type="InterPro" id="IPR052381">
    <property type="entry name" value="AAA_domain_protein"/>
</dbReference>